<accession>A0A7C8M3A6</accession>
<evidence type="ECO:0000256" key="1">
    <source>
        <dbReference type="SAM" id="SignalP"/>
    </source>
</evidence>
<comment type="caution">
    <text evidence="4">The sequence shown here is derived from an EMBL/GenBank/DDBJ whole genome shotgun (WGS) entry which is preliminary data.</text>
</comment>
<keyword evidence="5" id="KW-1185">Reference proteome</keyword>
<dbReference type="SUPFAM" id="SSF56601">
    <property type="entry name" value="beta-lactamase/transpeptidase-like"/>
    <property type="match status" value="1"/>
</dbReference>
<dbReference type="AlphaFoldDB" id="A0A7C8M3A6"/>
<dbReference type="EMBL" id="JAADJZ010000023">
    <property type="protein sequence ID" value="KAF2867476.1"/>
    <property type="molecule type" value="Genomic_DNA"/>
</dbReference>
<dbReference type="Pfam" id="PF26335">
    <property type="entry name" value="ARB_00930_C"/>
    <property type="match status" value="1"/>
</dbReference>
<proteinExistence type="predicted"/>
<dbReference type="InterPro" id="IPR012338">
    <property type="entry name" value="Beta-lactam/transpept-like"/>
</dbReference>
<evidence type="ECO:0000259" key="2">
    <source>
        <dbReference type="Pfam" id="PF00144"/>
    </source>
</evidence>
<feature type="chain" id="PRO_5028930015" evidence="1">
    <location>
        <begin position="17"/>
        <end position="554"/>
    </location>
</feature>
<gene>
    <name evidence="4" type="ORF">BDV95DRAFT_598137</name>
</gene>
<feature type="domain" description="Beta-lactamase-related" evidence="2">
    <location>
        <begin position="85"/>
        <end position="392"/>
    </location>
</feature>
<feature type="domain" description="Beta-lactamase-like ARB-00930-like C-terminal" evidence="3">
    <location>
        <begin position="417"/>
        <end position="552"/>
    </location>
</feature>
<evidence type="ECO:0000313" key="5">
    <source>
        <dbReference type="Proteomes" id="UP000481861"/>
    </source>
</evidence>
<organism evidence="4 5">
    <name type="scientific">Massariosphaeria phaeospora</name>
    <dbReference type="NCBI Taxonomy" id="100035"/>
    <lineage>
        <taxon>Eukaryota</taxon>
        <taxon>Fungi</taxon>
        <taxon>Dikarya</taxon>
        <taxon>Ascomycota</taxon>
        <taxon>Pezizomycotina</taxon>
        <taxon>Dothideomycetes</taxon>
        <taxon>Pleosporomycetidae</taxon>
        <taxon>Pleosporales</taxon>
        <taxon>Pleosporales incertae sedis</taxon>
        <taxon>Massariosphaeria</taxon>
    </lineage>
</organism>
<protein>
    <submittedName>
        <fullName evidence="4">Beta-lactamase/transpeptidase-like protein</fullName>
    </submittedName>
</protein>
<evidence type="ECO:0000313" key="4">
    <source>
        <dbReference type="EMBL" id="KAF2867476.1"/>
    </source>
</evidence>
<evidence type="ECO:0000259" key="3">
    <source>
        <dbReference type="Pfam" id="PF26335"/>
    </source>
</evidence>
<dbReference type="PANTHER" id="PTHR22935">
    <property type="entry name" value="PENICILLIN-BINDING PROTEIN"/>
    <property type="match status" value="1"/>
</dbReference>
<dbReference type="OrthoDB" id="10250282at2759"/>
<reference evidence="4 5" key="1">
    <citation type="submission" date="2020-01" db="EMBL/GenBank/DDBJ databases">
        <authorList>
            <consortium name="DOE Joint Genome Institute"/>
            <person name="Haridas S."/>
            <person name="Albert R."/>
            <person name="Binder M."/>
            <person name="Bloem J."/>
            <person name="Labutti K."/>
            <person name="Salamov A."/>
            <person name="Andreopoulos B."/>
            <person name="Baker S.E."/>
            <person name="Barry K."/>
            <person name="Bills G."/>
            <person name="Bluhm B.H."/>
            <person name="Cannon C."/>
            <person name="Castanera R."/>
            <person name="Culley D.E."/>
            <person name="Daum C."/>
            <person name="Ezra D."/>
            <person name="Gonzalez J.B."/>
            <person name="Henrissat B."/>
            <person name="Kuo A."/>
            <person name="Liang C."/>
            <person name="Lipzen A."/>
            <person name="Lutzoni F."/>
            <person name="Magnuson J."/>
            <person name="Mondo S."/>
            <person name="Nolan M."/>
            <person name="Ohm R."/>
            <person name="Pangilinan J."/>
            <person name="Park H.-J.H."/>
            <person name="Ramirez L."/>
            <person name="Alfaro M."/>
            <person name="Sun H."/>
            <person name="Tritt A."/>
            <person name="Yoshinaga Y."/>
            <person name="Zwiers L.-H.L."/>
            <person name="Turgeon B.G."/>
            <person name="Goodwin S.B."/>
            <person name="Spatafora J.W."/>
            <person name="Crous P.W."/>
            <person name="Grigoriev I.V."/>
        </authorList>
    </citation>
    <scope>NUCLEOTIDE SEQUENCE [LARGE SCALE GENOMIC DNA]</scope>
    <source>
        <strain evidence="4 5">CBS 611.86</strain>
    </source>
</reference>
<dbReference type="PANTHER" id="PTHR22935:SF97">
    <property type="entry name" value="BETA-LACTAMASE-RELATED DOMAIN-CONTAINING PROTEIN"/>
    <property type="match status" value="1"/>
</dbReference>
<dbReference type="Pfam" id="PF00144">
    <property type="entry name" value="Beta-lactamase"/>
    <property type="match status" value="1"/>
</dbReference>
<dbReference type="Proteomes" id="UP000481861">
    <property type="component" value="Unassembled WGS sequence"/>
</dbReference>
<keyword evidence="1" id="KW-0732">Signal</keyword>
<dbReference type="InterPro" id="IPR001466">
    <property type="entry name" value="Beta-lactam-related"/>
</dbReference>
<dbReference type="Gene3D" id="3.40.710.10">
    <property type="entry name" value="DD-peptidase/beta-lactamase superfamily"/>
    <property type="match status" value="1"/>
</dbReference>
<sequence length="554" mass="58545">MIKVLPFVWFIGHALAAGLCPIYGPVFPPAKNPSSSPSLQAALGKLKAGLDDAFATGNSPFGPVVDADTYSIQIFSTAEEGSLFDYHHRGSSLTKGVGAAEVNGDAVYRMGSVTKIFAVYMLLIQAGIAVFSDLVTKHLPELSGKPGWEEITVGAVAGQIAGVPADVYDLAPIAGGSLADAYPGVFPVLDKEEAAFCIANATQCTRKEFLDELVKRPFTYASETTPGYSNAAFVVLGLVLESITGTSWNDNFKTIIIEPLGLNRTAATTPDSSWGVLVGNETFSGWDIDLSAATAMGGVFASATDMSKVGRAILASKLLPQATTRAWLKPTSFTSSLIGAVGRPWEIYRASLDPANNRVVDLYTKGGNLGIYDTNLILIPDFNVGVTILSASEFYSITYGVSGLVADILIPALEDAAREEAEAAYSGTYTATNGVNSTVTLSTTPGKPGLGVEQWISNSTNMIELLGSSPETFRLYPSNTNGAPGESPWRAVSGIDFGYDLKGPFSACPTWYGVGRPPWGLYGIDAFSFQLAGDGKAKSLEPKAFKIVLEREAR</sequence>
<dbReference type="InterPro" id="IPR058664">
    <property type="entry name" value="ARB_00930-like_C"/>
</dbReference>
<feature type="signal peptide" evidence="1">
    <location>
        <begin position="1"/>
        <end position="16"/>
    </location>
</feature>
<name>A0A7C8M3A6_9PLEO</name>
<dbReference type="InterPro" id="IPR051478">
    <property type="entry name" value="Beta-lactamase-like_AB/R"/>
</dbReference>